<feature type="compositionally biased region" description="Low complexity" evidence="8">
    <location>
        <begin position="10"/>
        <end position="21"/>
    </location>
</feature>
<feature type="compositionally biased region" description="Low complexity" evidence="8">
    <location>
        <begin position="138"/>
        <end position="156"/>
    </location>
</feature>
<keyword evidence="4" id="KW-0808">Transferase</keyword>
<keyword evidence="3" id="KW-0489">Methyltransferase</keyword>
<dbReference type="InterPro" id="IPR050973">
    <property type="entry name" value="H3K9_Histone-Lys_N-MTase"/>
</dbReference>
<dbReference type="STRING" id="68775.A0A5C3M0X6"/>
<dbReference type="GO" id="GO:0008270">
    <property type="term" value="F:zinc ion binding"/>
    <property type="evidence" value="ECO:0007669"/>
    <property type="project" value="InterPro"/>
</dbReference>
<feature type="domain" description="Pre-SET" evidence="10">
    <location>
        <begin position="226"/>
        <end position="296"/>
    </location>
</feature>
<evidence type="ECO:0000256" key="3">
    <source>
        <dbReference type="ARBA" id="ARBA00022603"/>
    </source>
</evidence>
<comment type="subcellular location">
    <subcellularLocation>
        <location evidence="1">Chromosome</location>
    </subcellularLocation>
</comment>
<dbReference type="InterPro" id="IPR001214">
    <property type="entry name" value="SET_dom"/>
</dbReference>
<dbReference type="Pfam" id="PF00856">
    <property type="entry name" value="SET"/>
    <property type="match status" value="1"/>
</dbReference>
<dbReference type="EMBL" id="ML213629">
    <property type="protein sequence ID" value="TFK34651.1"/>
    <property type="molecule type" value="Genomic_DNA"/>
</dbReference>
<feature type="compositionally biased region" description="Basic and acidic residues" evidence="8">
    <location>
        <begin position="157"/>
        <end position="166"/>
    </location>
</feature>
<dbReference type="AlphaFoldDB" id="A0A5C3M0X6"/>
<evidence type="ECO:0000259" key="9">
    <source>
        <dbReference type="PROSITE" id="PS50280"/>
    </source>
</evidence>
<keyword evidence="6" id="KW-0479">Metal-binding</keyword>
<sequence length="462" mass="51107">MKRDSRFRLSSPPSSVISSSSVIRIKRTTTISTPSSSMASISSRPRCKAQKLITENLPSSPEIPMISPHRTMLSPEIPVLSLPPPPPPPAYPKRFTRPLPSKSLSSTTTSTKSTLSSLRSNAPHVTDKTFLIPPPIPSSSKPRLSKPLPPRSASSAKAKEKAKETLRQALQRQWTAAARADGAAPIYFVNEVDDEEVPPQLVDFCYMESKYCSEEVNLECEPYFFASCGCGDCKKAEICDCQAVSELRDKKGKRTFAYDKEGLFKFIVNPGVEVVECNRFCKCDIETCPNRVAQRPRDIPIEVFKTGTCGWGVRPTIKVKRGKVVGIYTGLLMTRRTADALANDLKAYCFALDGHEAPGEETVENTYSVVSQVCGNWTRFINHSCSPNLEVYMVVYETISEMNMPYLAFVATEDIPARTEFTVDYDPAAPIAAVDKKGRFKIPEGARKCKCLSKACRGYVRA</sequence>
<dbReference type="Gene3D" id="2.170.270.10">
    <property type="entry name" value="SET domain"/>
    <property type="match status" value="1"/>
</dbReference>
<feature type="compositionally biased region" description="Low complexity" evidence="8">
    <location>
        <begin position="97"/>
        <end position="120"/>
    </location>
</feature>
<dbReference type="PROSITE" id="PS50280">
    <property type="entry name" value="SET"/>
    <property type="match status" value="1"/>
</dbReference>
<dbReference type="PANTHER" id="PTHR46223">
    <property type="entry name" value="HISTONE-LYSINE N-METHYLTRANSFERASE SUV39H"/>
    <property type="match status" value="1"/>
</dbReference>
<evidence type="ECO:0000313" key="11">
    <source>
        <dbReference type="EMBL" id="TFK34651.1"/>
    </source>
</evidence>
<evidence type="ECO:0000256" key="7">
    <source>
        <dbReference type="ARBA" id="ARBA00022833"/>
    </source>
</evidence>
<evidence type="ECO:0000256" key="2">
    <source>
        <dbReference type="ARBA" id="ARBA00022454"/>
    </source>
</evidence>
<feature type="domain" description="SET" evidence="9">
    <location>
        <begin position="299"/>
        <end position="426"/>
    </location>
</feature>
<dbReference type="PROSITE" id="PS50867">
    <property type="entry name" value="PRE_SET"/>
    <property type="match status" value="1"/>
</dbReference>
<dbReference type="SUPFAM" id="SSF82199">
    <property type="entry name" value="SET domain"/>
    <property type="match status" value="1"/>
</dbReference>
<dbReference type="GO" id="GO:0032259">
    <property type="term" value="P:methylation"/>
    <property type="evidence" value="ECO:0007669"/>
    <property type="project" value="UniProtKB-KW"/>
</dbReference>
<evidence type="ECO:0000256" key="8">
    <source>
        <dbReference type="SAM" id="MobiDB-lite"/>
    </source>
</evidence>
<dbReference type="InterPro" id="IPR046341">
    <property type="entry name" value="SET_dom_sf"/>
</dbReference>
<organism evidence="11 12">
    <name type="scientific">Crucibulum laeve</name>
    <dbReference type="NCBI Taxonomy" id="68775"/>
    <lineage>
        <taxon>Eukaryota</taxon>
        <taxon>Fungi</taxon>
        <taxon>Dikarya</taxon>
        <taxon>Basidiomycota</taxon>
        <taxon>Agaricomycotina</taxon>
        <taxon>Agaricomycetes</taxon>
        <taxon>Agaricomycetidae</taxon>
        <taxon>Agaricales</taxon>
        <taxon>Agaricineae</taxon>
        <taxon>Nidulariaceae</taxon>
        <taxon>Crucibulum</taxon>
    </lineage>
</organism>
<keyword evidence="12" id="KW-1185">Reference proteome</keyword>
<dbReference type="Pfam" id="PF05033">
    <property type="entry name" value="Pre-SET"/>
    <property type="match status" value="1"/>
</dbReference>
<keyword evidence="7" id="KW-0862">Zinc</keyword>
<evidence type="ECO:0000256" key="4">
    <source>
        <dbReference type="ARBA" id="ARBA00022679"/>
    </source>
</evidence>
<feature type="compositionally biased region" description="Low complexity" evidence="8">
    <location>
        <begin position="28"/>
        <end position="44"/>
    </location>
</feature>
<accession>A0A5C3M0X6</accession>
<reference evidence="11 12" key="1">
    <citation type="journal article" date="2019" name="Nat. Ecol. Evol.">
        <title>Megaphylogeny resolves global patterns of mushroom evolution.</title>
        <authorList>
            <person name="Varga T."/>
            <person name="Krizsan K."/>
            <person name="Foldi C."/>
            <person name="Dima B."/>
            <person name="Sanchez-Garcia M."/>
            <person name="Sanchez-Ramirez S."/>
            <person name="Szollosi G.J."/>
            <person name="Szarkandi J.G."/>
            <person name="Papp V."/>
            <person name="Albert L."/>
            <person name="Andreopoulos W."/>
            <person name="Angelini C."/>
            <person name="Antonin V."/>
            <person name="Barry K.W."/>
            <person name="Bougher N.L."/>
            <person name="Buchanan P."/>
            <person name="Buyck B."/>
            <person name="Bense V."/>
            <person name="Catcheside P."/>
            <person name="Chovatia M."/>
            <person name="Cooper J."/>
            <person name="Damon W."/>
            <person name="Desjardin D."/>
            <person name="Finy P."/>
            <person name="Geml J."/>
            <person name="Haridas S."/>
            <person name="Hughes K."/>
            <person name="Justo A."/>
            <person name="Karasinski D."/>
            <person name="Kautmanova I."/>
            <person name="Kiss B."/>
            <person name="Kocsube S."/>
            <person name="Kotiranta H."/>
            <person name="LaButti K.M."/>
            <person name="Lechner B.E."/>
            <person name="Liimatainen K."/>
            <person name="Lipzen A."/>
            <person name="Lukacs Z."/>
            <person name="Mihaltcheva S."/>
            <person name="Morgado L.N."/>
            <person name="Niskanen T."/>
            <person name="Noordeloos M.E."/>
            <person name="Ohm R.A."/>
            <person name="Ortiz-Santana B."/>
            <person name="Ovrebo C."/>
            <person name="Racz N."/>
            <person name="Riley R."/>
            <person name="Savchenko A."/>
            <person name="Shiryaev A."/>
            <person name="Soop K."/>
            <person name="Spirin V."/>
            <person name="Szebenyi C."/>
            <person name="Tomsovsky M."/>
            <person name="Tulloss R.E."/>
            <person name="Uehling J."/>
            <person name="Grigoriev I.V."/>
            <person name="Vagvolgyi C."/>
            <person name="Papp T."/>
            <person name="Martin F.M."/>
            <person name="Miettinen O."/>
            <person name="Hibbett D.S."/>
            <person name="Nagy L.G."/>
        </authorList>
    </citation>
    <scope>NUCLEOTIDE SEQUENCE [LARGE SCALE GENOMIC DNA]</scope>
    <source>
        <strain evidence="11 12">CBS 166.37</strain>
    </source>
</reference>
<dbReference type="OrthoDB" id="308383at2759"/>
<evidence type="ECO:0000259" key="10">
    <source>
        <dbReference type="PROSITE" id="PS50867"/>
    </source>
</evidence>
<dbReference type="SMART" id="SM00317">
    <property type="entry name" value="SET"/>
    <property type="match status" value="1"/>
</dbReference>
<proteinExistence type="predicted"/>
<feature type="region of interest" description="Disordered" evidence="8">
    <location>
        <begin position="75"/>
        <end position="166"/>
    </location>
</feature>
<feature type="region of interest" description="Disordered" evidence="8">
    <location>
        <begin position="28"/>
        <end position="47"/>
    </location>
</feature>
<dbReference type="GO" id="GO:0005634">
    <property type="term" value="C:nucleus"/>
    <property type="evidence" value="ECO:0007669"/>
    <property type="project" value="InterPro"/>
</dbReference>
<evidence type="ECO:0000256" key="1">
    <source>
        <dbReference type="ARBA" id="ARBA00004286"/>
    </source>
</evidence>
<feature type="compositionally biased region" description="Pro residues" evidence="8">
    <location>
        <begin position="81"/>
        <end position="91"/>
    </location>
</feature>
<evidence type="ECO:0000256" key="6">
    <source>
        <dbReference type="ARBA" id="ARBA00022723"/>
    </source>
</evidence>
<protein>
    <recommendedName>
        <fullName evidence="13">SET domain-containing protein</fullName>
    </recommendedName>
</protein>
<name>A0A5C3M0X6_9AGAR</name>
<dbReference type="InterPro" id="IPR007728">
    <property type="entry name" value="Pre-SET_dom"/>
</dbReference>
<dbReference type="Proteomes" id="UP000308652">
    <property type="component" value="Unassembled WGS sequence"/>
</dbReference>
<evidence type="ECO:0000256" key="5">
    <source>
        <dbReference type="ARBA" id="ARBA00022691"/>
    </source>
</evidence>
<dbReference type="PANTHER" id="PTHR46223:SF3">
    <property type="entry name" value="HISTONE-LYSINE N-METHYLTRANSFERASE SET-23"/>
    <property type="match status" value="1"/>
</dbReference>
<keyword evidence="5" id="KW-0949">S-adenosyl-L-methionine</keyword>
<evidence type="ECO:0000313" key="12">
    <source>
        <dbReference type="Proteomes" id="UP000308652"/>
    </source>
</evidence>
<keyword evidence="2" id="KW-0158">Chromosome</keyword>
<feature type="region of interest" description="Disordered" evidence="8">
    <location>
        <begin position="1"/>
        <end position="21"/>
    </location>
</feature>
<gene>
    <name evidence="11" type="ORF">BDQ12DRAFT_689322</name>
</gene>
<evidence type="ECO:0008006" key="13">
    <source>
        <dbReference type="Google" id="ProtNLM"/>
    </source>
</evidence>
<dbReference type="GO" id="GO:0042054">
    <property type="term" value="F:histone methyltransferase activity"/>
    <property type="evidence" value="ECO:0007669"/>
    <property type="project" value="InterPro"/>
</dbReference>
<dbReference type="GO" id="GO:0005694">
    <property type="term" value="C:chromosome"/>
    <property type="evidence" value="ECO:0007669"/>
    <property type="project" value="UniProtKB-SubCell"/>
</dbReference>